<dbReference type="AlphaFoldDB" id="A0A7J9UYL1"/>
<dbReference type="InterPro" id="IPR038610">
    <property type="entry name" value="FliK-like_C_sf"/>
</dbReference>
<sequence length="169" mass="17061">VLVTGTAAAAPAEPAAPVTAAAPVPFTDQLVGPLARLREAPEGTHVLTVHVTPEDLGPVRVRAHITGEGVRIELLGATDASREALRVALTDLRRDLAATGLNADLQLGQDRGDRQSGLQTGGQGPDDGGDQPGGARPATATRGETQAPPSSTSTMPTGATRPGGIDLFA</sequence>
<feature type="compositionally biased region" description="Polar residues" evidence="1">
    <location>
        <begin position="142"/>
        <end position="157"/>
    </location>
</feature>
<gene>
    <name evidence="3" type="ORF">GB882_13660</name>
</gene>
<feature type="compositionally biased region" description="Gly residues" evidence="1">
    <location>
        <begin position="119"/>
        <end position="132"/>
    </location>
</feature>
<dbReference type="Gene3D" id="3.30.750.140">
    <property type="match status" value="1"/>
</dbReference>
<dbReference type="EMBL" id="WHPD01002945">
    <property type="protein sequence ID" value="MPV89717.1"/>
    <property type="molecule type" value="Genomic_DNA"/>
</dbReference>
<evidence type="ECO:0000256" key="1">
    <source>
        <dbReference type="SAM" id="MobiDB-lite"/>
    </source>
</evidence>
<feature type="non-terminal residue" evidence="3">
    <location>
        <position position="1"/>
    </location>
</feature>
<feature type="region of interest" description="Disordered" evidence="1">
    <location>
        <begin position="106"/>
        <end position="169"/>
    </location>
</feature>
<organism evidence="3 4">
    <name type="scientific">Georgenia ruanii</name>
    <dbReference type="NCBI Taxonomy" id="348442"/>
    <lineage>
        <taxon>Bacteria</taxon>
        <taxon>Bacillati</taxon>
        <taxon>Actinomycetota</taxon>
        <taxon>Actinomycetes</taxon>
        <taxon>Micrococcales</taxon>
        <taxon>Bogoriellaceae</taxon>
        <taxon>Georgenia</taxon>
    </lineage>
</organism>
<comment type="caution">
    <text evidence="3">The sequence shown here is derived from an EMBL/GenBank/DDBJ whole genome shotgun (WGS) entry which is preliminary data.</text>
</comment>
<name>A0A7J9UYL1_9MICO</name>
<feature type="domain" description="Flagellar hook-length control protein-like C-terminal" evidence="2">
    <location>
        <begin position="39"/>
        <end position="112"/>
    </location>
</feature>
<evidence type="ECO:0000313" key="3">
    <source>
        <dbReference type="EMBL" id="MPV89717.1"/>
    </source>
</evidence>
<dbReference type="Pfam" id="PF02120">
    <property type="entry name" value="Flg_hook"/>
    <property type="match status" value="1"/>
</dbReference>
<dbReference type="Proteomes" id="UP000429644">
    <property type="component" value="Unassembled WGS sequence"/>
</dbReference>
<keyword evidence="4" id="KW-1185">Reference proteome</keyword>
<reference evidence="3 4" key="1">
    <citation type="submission" date="2019-10" db="EMBL/GenBank/DDBJ databases">
        <title>Georgenia wutianyii sp. nov. and Georgenia yuyongxinii sp. nov. isolated from plateau pika (Ochotona curzoniae) in the Qinghai-Tibet plateau of China.</title>
        <authorList>
            <person name="Tian Z."/>
        </authorList>
    </citation>
    <scope>NUCLEOTIDE SEQUENCE [LARGE SCALE GENOMIC DNA]</scope>
    <source>
        <strain evidence="3 4">JCM 15130</strain>
    </source>
</reference>
<protein>
    <recommendedName>
        <fullName evidence="2">Flagellar hook-length control protein-like C-terminal domain-containing protein</fullName>
    </recommendedName>
</protein>
<evidence type="ECO:0000259" key="2">
    <source>
        <dbReference type="Pfam" id="PF02120"/>
    </source>
</evidence>
<dbReference type="CDD" id="cd17470">
    <property type="entry name" value="T3SS_Flik_C"/>
    <property type="match status" value="1"/>
</dbReference>
<dbReference type="InterPro" id="IPR021136">
    <property type="entry name" value="Flagellar_hook_control-like_C"/>
</dbReference>
<proteinExistence type="predicted"/>
<evidence type="ECO:0000313" key="4">
    <source>
        <dbReference type="Proteomes" id="UP000429644"/>
    </source>
</evidence>
<accession>A0A7J9UYL1</accession>